<name>A0ABW6II81_9CYAN</name>
<dbReference type="EMBL" id="JBHZOL010000095">
    <property type="protein sequence ID" value="MFE4107896.1"/>
    <property type="molecule type" value="Genomic_DNA"/>
</dbReference>
<proteinExistence type="predicted"/>
<dbReference type="RefSeq" id="WP_377967057.1">
    <property type="nucleotide sequence ID" value="NZ_JBHZOL010000095.1"/>
</dbReference>
<gene>
    <name evidence="2" type="ORF">ACFVKH_16545</name>
</gene>
<accession>A0ABW6II81</accession>
<dbReference type="Pfam" id="PF26355">
    <property type="entry name" value="HTH_VMAP-M9"/>
    <property type="match status" value="1"/>
</dbReference>
<dbReference type="InterPro" id="IPR058651">
    <property type="entry name" value="HTH_VMAP-M9"/>
</dbReference>
<evidence type="ECO:0000313" key="2">
    <source>
        <dbReference type="EMBL" id="MFE4107896.1"/>
    </source>
</evidence>
<protein>
    <recommendedName>
        <fullName evidence="1">vWA-MoxR associated protein N-terminal HTH domain-containing protein</fullName>
    </recommendedName>
</protein>
<evidence type="ECO:0000313" key="3">
    <source>
        <dbReference type="Proteomes" id="UP001600165"/>
    </source>
</evidence>
<sequence>MQNFSESQPMGAEVAFKLIDQRIFEHTNKRLNDLEKQVFIGSWNGKTYSEIYPANPAYVEKSVGYKLWHKLSAVLGERVTKKQLKSAIVRSLATASTSQKVLICYQSQLHQHPLPQQLSQALIQQGHQVSIASEIKSISLASADLWQHLATFLDTAELSHRWDYLVLVALPAPADA</sequence>
<keyword evidence="3" id="KW-1185">Reference proteome</keyword>
<reference evidence="2 3" key="1">
    <citation type="submission" date="2024-10" db="EMBL/GenBank/DDBJ databases">
        <authorList>
            <person name="Ratan Roy A."/>
            <person name="Morales Sandoval P.H."/>
            <person name="De Los Santos Villalobos S."/>
            <person name="Chakraborty S."/>
            <person name="Mukherjee J."/>
        </authorList>
    </citation>
    <scope>NUCLEOTIDE SEQUENCE [LARGE SCALE GENOMIC DNA]</scope>
    <source>
        <strain evidence="2 3">S1</strain>
    </source>
</reference>
<organism evidence="2 3">
    <name type="scientific">Almyronema epifaneia S1</name>
    <dbReference type="NCBI Taxonomy" id="2991925"/>
    <lineage>
        <taxon>Bacteria</taxon>
        <taxon>Bacillati</taxon>
        <taxon>Cyanobacteriota</taxon>
        <taxon>Cyanophyceae</taxon>
        <taxon>Nodosilineales</taxon>
        <taxon>Nodosilineaceae</taxon>
        <taxon>Almyronema</taxon>
        <taxon>Almyronema epifaneia</taxon>
    </lineage>
</organism>
<dbReference type="Proteomes" id="UP001600165">
    <property type="component" value="Unassembled WGS sequence"/>
</dbReference>
<evidence type="ECO:0000259" key="1">
    <source>
        <dbReference type="Pfam" id="PF26355"/>
    </source>
</evidence>
<feature type="domain" description="vWA-MoxR associated protein N-terminal HTH" evidence="1">
    <location>
        <begin position="11"/>
        <end position="90"/>
    </location>
</feature>
<comment type="caution">
    <text evidence="2">The sequence shown here is derived from an EMBL/GenBank/DDBJ whole genome shotgun (WGS) entry which is preliminary data.</text>
</comment>